<proteinExistence type="predicted"/>
<dbReference type="SUPFAM" id="SSF54928">
    <property type="entry name" value="RNA-binding domain, RBD"/>
    <property type="match status" value="1"/>
</dbReference>
<dbReference type="InterPro" id="IPR012677">
    <property type="entry name" value="Nucleotide-bd_a/b_plait_sf"/>
</dbReference>
<keyword evidence="3" id="KW-0687">Ribonucleoprotein</keyword>
<dbReference type="GO" id="GO:0003723">
    <property type="term" value="F:RNA binding"/>
    <property type="evidence" value="ECO:0007669"/>
    <property type="project" value="UniProtKB-UniRule"/>
</dbReference>
<dbReference type="OrthoDB" id="1747134at2759"/>
<sequence>MYDQSIQRPRGFGFVSFETEDVVNRALYKTFHDLNGKQVEVKQVLPKDANPGERSRFMGGGAGGAFPPYGSSGYSAPGYGYGLANSGIGYDGYGDFCPNL</sequence>
<evidence type="ECO:0000259" key="2">
    <source>
        <dbReference type="PROSITE" id="PS50102"/>
    </source>
</evidence>
<dbReference type="PANTHER" id="PTHR48035:SF2">
    <property type="entry name" value="RNA-BINDING REGION RNP-1 DOMAIN-CONTAINING PROTEIN"/>
    <property type="match status" value="1"/>
</dbReference>
<protein>
    <submittedName>
        <fullName evidence="3">Heterogeneous nuclear ribonucleoprotein 1</fullName>
    </submittedName>
</protein>
<evidence type="ECO:0000313" key="3">
    <source>
        <dbReference type="EMBL" id="RVX06443.1"/>
    </source>
</evidence>
<feature type="domain" description="RRM" evidence="2">
    <location>
        <begin position="1"/>
        <end position="51"/>
    </location>
</feature>
<dbReference type="Gene3D" id="3.30.70.330">
    <property type="match status" value="1"/>
</dbReference>
<comment type="caution">
    <text evidence="3">The sequence shown here is derived from an EMBL/GenBank/DDBJ whole genome shotgun (WGS) entry which is preliminary data.</text>
</comment>
<dbReference type="PROSITE" id="PS50102">
    <property type="entry name" value="RRM"/>
    <property type="match status" value="1"/>
</dbReference>
<dbReference type="AlphaFoldDB" id="A0A438JBX8"/>
<dbReference type="PANTHER" id="PTHR48035">
    <property type="entry name" value="HETEROGENEOUS NUCLEAR RIBONUCLEOPROTEIN 1"/>
    <property type="match status" value="1"/>
</dbReference>
<dbReference type="Proteomes" id="UP000288805">
    <property type="component" value="Unassembled WGS sequence"/>
</dbReference>
<dbReference type="InterPro" id="IPR053260">
    <property type="entry name" value="hnRNP"/>
</dbReference>
<name>A0A438JBX8_VITVI</name>
<gene>
    <name evidence="3" type="primary">RNP1_6</name>
    <name evidence="3" type="ORF">CK203_023532</name>
</gene>
<dbReference type="InterPro" id="IPR035979">
    <property type="entry name" value="RBD_domain_sf"/>
</dbReference>
<evidence type="ECO:0000313" key="4">
    <source>
        <dbReference type="Proteomes" id="UP000288805"/>
    </source>
</evidence>
<reference evidence="3 4" key="1">
    <citation type="journal article" date="2018" name="PLoS Genet.">
        <title>Population sequencing reveals clonal diversity and ancestral inbreeding in the grapevine cultivar Chardonnay.</title>
        <authorList>
            <person name="Roach M.J."/>
            <person name="Johnson D.L."/>
            <person name="Bohlmann J."/>
            <person name="van Vuuren H.J."/>
            <person name="Jones S.J."/>
            <person name="Pretorius I.S."/>
            <person name="Schmidt S.A."/>
            <person name="Borneman A.R."/>
        </authorList>
    </citation>
    <scope>NUCLEOTIDE SEQUENCE [LARGE SCALE GENOMIC DNA]</scope>
    <source>
        <strain evidence="4">cv. Chardonnay</strain>
        <tissue evidence="3">Leaf</tissue>
    </source>
</reference>
<dbReference type="GO" id="GO:1990904">
    <property type="term" value="C:ribonucleoprotein complex"/>
    <property type="evidence" value="ECO:0007669"/>
    <property type="project" value="UniProtKB-KW"/>
</dbReference>
<dbReference type="EMBL" id="QGNW01000051">
    <property type="protein sequence ID" value="RVX06443.1"/>
    <property type="molecule type" value="Genomic_DNA"/>
</dbReference>
<dbReference type="InterPro" id="IPR000504">
    <property type="entry name" value="RRM_dom"/>
</dbReference>
<organism evidence="3 4">
    <name type="scientific">Vitis vinifera</name>
    <name type="common">Grape</name>
    <dbReference type="NCBI Taxonomy" id="29760"/>
    <lineage>
        <taxon>Eukaryota</taxon>
        <taxon>Viridiplantae</taxon>
        <taxon>Streptophyta</taxon>
        <taxon>Embryophyta</taxon>
        <taxon>Tracheophyta</taxon>
        <taxon>Spermatophyta</taxon>
        <taxon>Magnoliopsida</taxon>
        <taxon>eudicotyledons</taxon>
        <taxon>Gunneridae</taxon>
        <taxon>Pentapetalae</taxon>
        <taxon>rosids</taxon>
        <taxon>Vitales</taxon>
        <taxon>Vitaceae</taxon>
        <taxon>Viteae</taxon>
        <taxon>Vitis</taxon>
    </lineage>
</organism>
<accession>A0A438JBX8</accession>
<evidence type="ECO:0000256" key="1">
    <source>
        <dbReference type="PROSITE-ProRule" id="PRU00176"/>
    </source>
</evidence>
<keyword evidence="1" id="KW-0694">RNA-binding</keyword>